<reference evidence="1 2" key="1">
    <citation type="submission" date="2019-10" db="EMBL/GenBank/DDBJ databases">
        <title>Antimicrobial-resistant enteric bacteria are widely distributed amongst people, animals and the environment in northern Tanzania.</title>
        <authorList>
            <person name="Subbiah M."/>
            <person name="Call D.R."/>
        </authorList>
    </citation>
    <scope>NUCLEOTIDE SEQUENCE [LARGE SCALE GENOMIC DNA]</scope>
    <source>
        <strain evidence="1 2">TzEc067</strain>
    </source>
</reference>
<sequence>MIVLRRDYRYDPADSLEQILDSRKGTRDLKDRLATARHGSHAHLRDGLPEDPRWNALHEEFSFDGDDNLPGMNMPPEGGEHQAKVKGDRLLLQGDHHYEYDVFGRRIRKTDEETGKSTLFFWQDDRIVTECDEAHADFAPDTVLNRYTKATNFDYTATCTSRAADSARWRSLKGATSAAPSATTFLFCSGYFLYG</sequence>
<protein>
    <submittedName>
        <fullName evidence="1">Uncharacterized protein</fullName>
    </submittedName>
</protein>
<dbReference type="Gene3D" id="2.180.10.10">
    <property type="entry name" value="RHS repeat-associated core"/>
    <property type="match status" value="1"/>
</dbReference>
<evidence type="ECO:0000313" key="1">
    <source>
        <dbReference type="EMBL" id="KAE9731642.1"/>
    </source>
</evidence>
<accession>A0A6D0FWV4</accession>
<gene>
    <name evidence="1" type="ORF">GP711_13330</name>
</gene>
<proteinExistence type="predicted"/>
<dbReference type="Proteomes" id="UP000437875">
    <property type="component" value="Unassembled WGS sequence"/>
</dbReference>
<comment type="caution">
    <text evidence="1">The sequence shown here is derived from an EMBL/GenBank/DDBJ whole genome shotgun (WGS) entry which is preliminary data.</text>
</comment>
<dbReference type="AlphaFoldDB" id="A0A6D0FWV4"/>
<name>A0A6D0FWV4_ECOLX</name>
<evidence type="ECO:0000313" key="2">
    <source>
        <dbReference type="Proteomes" id="UP000437875"/>
    </source>
</evidence>
<dbReference type="EMBL" id="WSGM01000006">
    <property type="protein sequence ID" value="KAE9731642.1"/>
    <property type="molecule type" value="Genomic_DNA"/>
</dbReference>
<dbReference type="RefSeq" id="WP_137496333.1">
    <property type="nucleotide sequence ID" value="NZ_BFQB01000070.1"/>
</dbReference>
<organism evidence="1 2">
    <name type="scientific">Escherichia coli</name>
    <dbReference type="NCBI Taxonomy" id="562"/>
    <lineage>
        <taxon>Bacteria</taxon>
        <taxon>Pseudomonadati</taxon>
        <taxon>Pseudomonadota</taxon>
        <taxon>Gammaproteobacteria</taxon>
        <taxon>Enterobacterales</taxon>
        <taxon>Enterobacteriaceae</taxon>
        <taxon>Escherichia</taxon>
    </lineage>
</organism>